<organism evidence="3 4">
    <name type="scientific">Nostoc flagelliforme FACHB-838</name>
    <dbReference type="NCBI Taxonomy" id="2692904"/>
    <lineage>
        <taxon>Bacteria</taxon>
        <taxon>Bacillati</taxon>
        <taxon>Cyanobacteriota</taxon>
        <taxon>Cyanophyceae</taxon>
        <taxon>Nostocales</taxon>
        <taxon>Nostocaceae</taxon>
        <taxon>Nostoc</taxon>
    </lineage>
</organism>
<evidence type="ECO:0000259" key="2">
    <source>
        <dbReference type="Pfam" id="PF26343"/>
    </source>
</evidence>
<evidence type="ECO:0000313" key="3">
    <source>
        <dbReference type="EMBL" id="MBD2531341.1"/>
    </source>
</evidence>
<sequence>MPSVILDACVLFPMYLRDTLLTTAEFGLYMPYWSQKILNEAMDKLVLKDIVSAELAKKLQEAIKTAFPEAMVEQVPWEIEAAMTNHPKDRHVLAAAMIARADIIVTNNIKDFSAKALAPLNIKAQSPDNFLSDLFDKYPEEMVQVVQRQSSKYKRKPQTADELLELLSKQIPVFTAKILLHEYGESIFNTTKKALKIVGRPSPESGKYLEGERYRVWRNREILTITAKDNRGKIVQVKNRKIEGKLSSLDVKAF</sequence>
<dbReference type="EMBL" id="JACJSI010000033">
    <property type="protein sequence ID" value="MBD2531341.1"/>
    <property type="molecule type" value="Genomic_DNA"/>
</dbReference>
<comment type="caution">
    <text evidence="3">The sequence shown here is derived from an EMBL/GenBank/DDBJ whole genome shotgun (WGS) entry which is preliminary data.</text>
</comment>
<feature type="domain" description="VapC50 C-terminal" evidence="2">
    <location>
        <begin position="127"/>
        <end position="177"/>
    </location>
</feature>
<reference evidence="3 4" key="1">
    <citation type="journal article" date="2020" name="ISME J.">
        <title>Comparative genomics reveals insights into cyanobacterial evolution and habitat adaptation.</title>
        <authorList>
            <person name="Chen M.Y."/>
            <person name="Teng W.K."/>
            <person name="Zhao L."/>
            <person name="Hu C.X."/>
            <person name="Zhou Y.K."/>
            <person name="Han B.P."/>
            <person name="Song L.R."/>
            <person name="Shu W.S."/>
        </authorList>
    </citation>
    <scope>NUCLEOTIDE SEQUENCE [LARGE SCALE GENOMIC DNA]</scope>
    <source>
        <strain evidence="3 4">FACHB-838</strain>
    </source>
</reference>
<dbReference type="Proteomes" id="UP000623440">
    <property type="component" value="Unassembled WGS sequence"/>
</dbReference>
<dbReference type="RefSeq" id="WP_190942039.1">
    <property type="nucleotide sequence ID" value="NZ_JACJSI010000033.1"/>
</dbReference>
<proteinExistence type="predicted"/>
<name>A0ABR8DR26_9NOSO</name>
<dbReference type="InterPro" id="IPR002716">
    <property type="entry name" value="PIN_dom"/>
</dbReference>
<evidence type="ECO:0000313" key="4">
    <source>
        <dbReference type="Proteomes" id="UP000623440"/>
    </source>
</evidence>
<dbReference type="Pfam" id="PF13470">
    <property type="entry name" value="PIN_3"/>
    <property type="match status" value="1"/>
</dbReference>
<dbReference type="InterPro" id="IPR058652">
    <property type="entry name" value="VapC50_C"/>
</dbReference>
<evidence type="ECO:0000259" key="1">
    <source>
        <dbReference type="Pfam" id="PF13470"/>
    </source>
</evidence>
<feature type="domain" description="PIN" evidence="1">
    <location>
        <begin position="4"/>
        <end position="110"/>
    </location>
</feature>
<keyword evidence="4" id="KW-1185">Reference proteome</keyword>
<dbReference type="SUPFAM" id="SSF88723">
    <property type="entry name" value="PIN domain-like"/>
    <property type="match status" value="1"/>
</dbReference>
<gene>
    <name evidence="3" type="ORF">H6G97_17815</name>
</gene>
<protein>
    <submittedName>
        <fullName evidence="3">PIN domain-containing protein</fullName>
    </submittedName>
</protein>
<accession>A0ABR8DR26</accession>
<dbReference type="InterPro" id="IPR029060">
    <property type="entry name" value="PIN-like_dom_sf"/>
</dbReference>
<dbReference type="Pfam" id="PF26343">
    <property type="entry name" value="VapC50_C"/>
    <property type="match status" value="1"/>
</dbReference>